<feature type="transmembrane region" description="Helical" evidence="2">
    <location>
        <begin position="361"/>
        <end position="378"/>
    </location>
</feature>
<gene>
    <name evidence="4" type="ORF">PQU92_14130</name>
</gene>
<protein>
    <submittedName>
        <fullName evidence="4">Conjugal transfer protein TraG N-terminal domain-containing protein</fullName>
    </submittedName>
</protein>
<feature type="region of interest" description="Disordered" evidence="1">
    <location>
        <begin position="823"/>
        <end position="900"/>
    </location>
</feature>
<dbReference type="RefSeq" id="WP_272748895.1">
    <property type="nucleotide sequence ID" value="NZ_JAQQKX010000012.1"/>
</dbReference>
<evidence type="ECO:0000313" key="4">
    <source>
        <dbReference type="EMBL" id="MDC7684421.1"/>
    </source>
</evidence>
<reference evidence="4 5" key="1">
    <citation type="submission" date="2023-01" db="EMBL/GenBank/DDBJ databases">
        <title>Novel species of the genus Asticcacaulis isolated from rivers.</title>
        <authorList>
            <person name="Lu H."/>
        </authorList>
    </citation>
    <scope>NUCLEOTIDE SEQUENCE [LARGE SCALE GENOMIC DNA]</scope>
    <source>
        <strain evidence="4 5">BYS171W</strain>
    </source>
</reference>
<sequence length="980" mass="104145">MWEVPVYGGGELYRSIFSAVALMTGMDAAGSMIGLAMILGLIFGIIKAIWDVNLGKIVKWYIMCAIIYGVMWVPKVTIQVTDKLNPSVTYANVANVPLGVGVTASLVSRVGDRVIQLTETAFADPADLQYSRYGMVFGAKLYSRIAEARPIDQQLYVNLKIYIQDCVFYDILDGTIAPDALNKSSDLWGVISASPNPARTMLYYSGAASEIKTCDEVGNGTGGLLAPLIAADLTNVQKVIQRNVDPYAVEASLTTRNAGASSAMLTSMGVASQNSTDVLRQAVIANMLKDGLGNSPTTSDALASAQAEIQTHNAQKLLGVIGEKAVVNLKILIDLLFIGIFPTIFPIFLFPEIGPRMIKGYLSGFVYLQLWGPMYVILHKIMMFNAVNRSTEAMYLPGSGTELNLMNMDAVSKANDDVCALAGSMMLMIPVIAGMLTKGAMAVGAQGETLLSNFRSGAESAASSQTTGNFSYGNVTLDTASFNNVHGNQQVTSARHDNGNARVVDGYGNETFYGANGSTGMVANTSKMATGLLSNQGWSESLGRTSQSYQDTGTGLRHSVQVGSSVANSQIKEAFSNWSQGKEWRNSNNSGHQAQIGQMLSIADEAVKYRQTRYGESESEAKAQIAAGSMGVGAQAGLSAPGGKLKGLDLGASVTANASKTGQTTGTESKSSGRDAGLDQRFNQSLTDTYQRIATDQAQQSYSSFRATGKGGRDVDATTWTSTRSISDTADAYQNAGNRLSAEKSNVQNSGESISSDETRAFYDWLVNTKGIDRMSASEIAAGVSPQALQTGRAYGMEYFDWKADQIGDTSLRADWTGVAQPKPIDSAEVERDLRRAGSLDDKDYRSAREIETMQSDGGTSASAAGTPRRSRAKSTSKATPAVEGEAPSGSGDLSWSGIAGGVDQMMNTAGTHVRSGRGGVEGELNRLKGQSIDTEQSIVDNGRETFEKVVDSPISAAIPGLTPLHAVRTLSKRTKNKDN</sequence>
<name>A0ABT5HWF0_9CAUL</name>
<evidence type="ECO:0000256" key="2">
    <source>
        <dbReference type="SAM" id="Phobius"/>
    </source>
</evidence>
<comment type="caution">
    <text evidence="4">The sequence shown here is derived from an EMBL/GenBank/DDBJ whole genome shotgun (WGS) entry which is preliminary data.</text>
</comment>
<keyword evidence="5" id="KW-1185">Reference proteome</keyword>
<feature type="compositionally biased region" description="Basic and acidic residues" evidence="1">
    <location>
        <begin position="829"/>
        <end position="852"/>
    </location>
</feature>
<keyword evidence="2" id="KW-0812">Transmembrane</keyword>
<feature type="region of interest" description="Disordered" evidence="1">
    <location>
        <begin position="659"/>
        <end position="679"/>
    </location>
</feature>
<feature type="compositionally biased region" description="Polar residues" evidence="1">
    <location>
        <begin position="659"/>
        <end position="670"/>
    </location>
</feature>
<dbReference type="Proteomes" id="UP001214854">
    <property type="component" value="Unassembled WGS sequence"/>
</dbReference>
<feature type="compositionally biased region" description="Polar residues" evidence="1">
    <location>
        <begin position="853"/>
        <end position="864"/>
    </location>
</feature>
<feature type="transmembrane region" description="Helical" evidence="2">
    <location>
        <begin position="418"/>
        <end position="436"/>
    </location>
</feature>
<dbReference type="Pfam" id="PF07916">
    <property type="entry name" value="TraG_N"/>
    <property type="match status" value="1"/>
</dbReference>
<feature type="transmembrane region" description="Helical" evidence="2">
    <location>
        <begin position="58"/>
        <end position="78"/>
    </location>
</feature>
<dbReference type="InterPro" id="IPR012931">
    <property type="entry name" value="TraG_N_Proteobacteria"/>
</dbReference>
<proteinExistence type="predicted"/>
<keyword evidence="2" id="KW-0472">Membrane</keyword>
<evidence type="ECO:0000256" key="1">
    <source>
        <dbReference type="SAM" id="MobiDB-lite"/>
    </source>
</evidence>
<feature type="transmembrane region" description="Helical" evidence="2">
    <location>
        <begin position="331"/>
        <end position="349"/>
    </location>
</feature>
<accession>A0ABT5HWF0</accession>
<dbReference type="EMBL" id="JAQQKX010000012">
    <property type="protein sequence ID" value="MDC7684421.1"/>
    <property type="molecule type" value="Genomic_DNA"/>
</dbReference>
<feature type="transmembrane region" description="Helical" evidence="2">
    <location>
        <begin position="20"/>
        <end position="46"/>
    </location>
</feature>
<organism evidence="4 5">
    <name type="scientific">Asticcacaulis aquaticus</name>
    <dbReference type="NCBI Taxonomy" id="2984212"/>
    <lineage>
        <taxon>Bacteria</taxon>
        <taxon>Pseudomonadati</taxon>
        <taxon>Pseudomonadota</taxon>
        <taxon>Alphaproteobacteria</taxon>
        <taxon>Caulobacterales</taxon>
        <taxon>Caulobacteraceae</taxon>
        <taxon>Asticcacaulis</taxon>
    </lineage>
</organism>
<evidence type="ECO:0000259" key="3">
    <source>
        <dbReference type="Pfam" id="PF07916"/>
    </source>
</evidence>
<keyword evidence="2" id="KW-1133">Transmembrane helix</keyword>
<feature type="transmembrane region" description="Helical" evidence="2">
    <location>
        <begin position="90"/>
        <end position="107"/>
    </location>
</feature>
<evidence type="ECO:0000313" key="5">
    <source>
        <dbReference type="Proteomes" id="UP001214854"/>
    </source>
</evidence>
<feature type="domain" description="TraG N-terminal Proteobacteria" evidence="3">
    <location>
        <begin position="6"/>
        <end position="450"/>
    </location>
</feature>